<dbReference type="AlphaFoldDB" id="A0A6G1ANT6"/>
<comment type="caution">
    <text evidence="1">The sequence shown here is derived from an EMBL/GenBank/DDBJ whole genome shotgun (WGS) entry which is preliminary data.</text>
</comment>
<keyword evidence="2" id="KW-1185">Reference proteome</keyword>
<evidence type="ECO:0000313" key="2">
    <source>
        <dbReference type="Proteomes" id="UP000475037"/>
    </source>
</evidence>
<proteinExistence type="predicted"/>
<reference evidence="1 2" key="1">
    <citation type="submission" date="2019-11" db="EMBL/GenBank/DDBJ databases">
        <authorList>
            <person name="Yang C."/>
            <person name="Li F."/>
        </authorList>
    </citation>
    <scope>NUCLEOTIDE SEQUENCE [LARGE SCALE GENOMIC DNA]</scope>
    <source>
        <strain evidence="1">KB4526</strain>
        <tissue evidence="1">Muscle</tissue>
    </source>
</reference>
<dbReference type="SUPFAM" id="SSF58069">
    <property type="entry name" value="Virus ectodomain"/>
    <property type="match status" value="1"/>
</dbReference>
<evidence type="ECO:0000313" key="1">
    <source>
        <dbReference type="EMBL" id="KAF0877301.1"/>
    </source>
</evidence>
<name>A0A6G1ANT6_CROCR</name>
<accession>A0A6G1ANT6</accession>
<dbReference type="Proteomes" id="UP000475037">
    <property type="component" value="Unassembled WGS sequence"/>
</dbReference>
<gene>
    <name evidence="1" type="primary">Ervv2</name>
    <name evidence="1" type="ORF">FOF47_R04756</name>
</gene>
<dbReference type="EMBL" id="VOAJ01004417">
    <property type="protein sequence ID" value="KAF0877301.1"/>
    <property type="molecule type" value="Genomic_DNA"/>
</dbReference>
<organism evidence="1 2">
    <name type="scientific">Crocuta crocuta</name>
    <name type="common">Spotted hyena</name>
    <dbReference type="NCBI Taxonomy" id="9678"/>
    <lineage>
        <taxon>Eukaryota</taxon>
        <taxon>Metazoa</taxon>
        <taxon>Chordata</taxon>
        <taxon>Craniata</taxon>
        <taxon>Vertebrata</taxon>
        <taxon>Euteleostomi</taxon>
        <taxon>Mammalia</taxon>
        <taxon>Eutheria</taxon>
        <taxon>Laurasiatheria</taxon>
        <taxon>Carnivora</taxon>
        <taxon>Feliformia</taxon>
        <taxon>Hyaenidae</taxon>
        <taxon>Crocuta</taxon>
    </lineage>
</organism>
<protein>
    <submittedName>
        <fullName evidence="1">ERVV2 protein</fullName>
    </submittedName>
</protein>
<feature type="non-terminal residue" evidence="1">
    <location>
        <position position="1"/>
    </location>
</feature>
<sequence length="101" mass="10845">VLGFTSFGKSLLSWSGTCTNEAMMRNLSLTPKSIAESAVKVTGPQQKSSGSVAKVALDNRVALENLLAERGGVCVVANTTCYMWMTLLGKLKLSYTRLVNE</sequence>
<dbReference type="Gene3D" id="1.10.287.210">
    <property type="match status" value="1"/>
</dbReference>
<feature type="non-terminal residue" evidence="1">
    <location>
        <position position="101"/>
    </location>
</feature>